<accession>V8FZK6</accession>
<reference evidence="6 7" key="1">
    <citation type="submission" date="2013-11" db="EMBL/GenBank/DDBJ databases">
        <title>Genomic analysis of Pelistega sp. HM-7.</title>
        <authorList>
            <person name="Kumbhare S.V."/>
            <person name="Shetty S.A."/>
            <person name="Sharma O."/>
            <person name="Dhotre D.P."/>
        </authorList>
    </citation>
    <scope>NUCLEOTIDE SEQUENCE [LARGE SCALE GENOMIC DNA]</scope>
    <source>
        <strain evidence="6 7">HM-7</strain>
    </source>
</reference>
<gene>
    <name evidence="6" type="ORF">V757_08760</name>
</gene>
<keyword evidence="2" id="KW-0479">Metal-binding</keyword>
<proteinExistence type="predicted"/>
<dbReference type="PANTHER" id="PTHR37326">
    <property type="entry name" value="BLL3975 PROTEIN"/>
    <property type="match status" value="1"/>
</dbReference>
<evidence type="ECO:0000313" key="7">
    <source>
        <dbReference type="Proteomes" id="UP000018766"/>
    </source>
</evidence>
<dbReference type="Pfam" id="PF24827">
    <property type="entry name" value="AstE_AspA_cat"/>
    <property type="match status" value="1"/>
</dbReference>
<keyword evidence="7" id="KW-1185">Reference proteome</keyword>
<comment type="caution">
    <text evidence="6">The sequence shown here is derived from an EMBL/GenBank/DDBJ whole genome shotgun (WGS) entry which is preliminary data.</text>
</comment>
<dbReference type="SUPFAM" id="SSF53187">
    <property type="entry name" value="Zn-dependent exopeptidases"/>
    <property type="match status" value="1"/>
</dbReference>
<dbReference type="PANTHER" id="PTHR37326:SF1">
    <property type="entry name" value="BLL3975 PROTEIN"/>
    <property type="match status" value="1"/>
</dbReference>
<organism evidence="6 7">
    <name type="scientific">Pelistega indica</name>
    <dbReference type="NCBI Taxonomy" id="1414851"/>
    <lineage>
        <taxon>Bacteria</taxon>
        <taxon>Pseudomonadati</taxon>
        <taxon>Pseudomonadota</taxon>
        <taxon>Betaproteobacteria</taxon>
        <taxon>Burkholderiales</taxon>
        <taxon>Alcaligenaceae</taxon>
        <taxon>Pelistega</taxon>
    </lineage>
</organism>
<dbReference type="PATRIC" id="fig|1414851.3.peg.1817"/>
<keyword evidence="4" id="KW-0862">Zinc</keyword>
<keyword evidence="3" id="KW-0378">Hydrolase</keyword>
<evidence type="ECO:0000259" key="5">
    <source>
        <dbReference type="Pfam" id="PF24827"/>
    </source>
</evidence>
<dbReference type="Gene3D" id="3.40.630.10">
    <property type="entry name" value="Zn peptidases"/>
    <property type="match status" value="1"/>
</dbReference>
<dbReference type="OrthoDB" id="527673at2"/>
<dbReference type="InterPro" id="IPR055438">
    <property type="entry name" value="AstE_AspA_cat"/>
</dbReference>
<dbReference type="EMBL" id="AYSV01000094">
    <property type="protein sequence ID" value="ETD69610.1"/>
    <property type="molecule type" value="Genomic_DNA"/>
</dbReference>
<dbReference type="AlphaFoldDB" id="V8FZK6"/>
<comment type="cofactor">
    <cofactor evidence="1">
        <name>Zn(2+)</name>
        <dbReference type="ChEBI" id="CHEBI:29105"/>
    </cofactor>
</comment>
<evidence type="ECO:0000256" key="4">
    <source>
        <dbReference type="ARBA" id="ARBA00022833"/>
    </source>
</evidence>
<dbReference type="CDD" id="cd06250">
    <property type="entry name" value="M14_PaAOTO_like"/>
    <property type="match status" value="1"/>
</dbReference>
<protein>
    <submittedName>
        <fullName evidence="6">Succinylglutamate desuccinylase</fullName>
    </submittedName>
</protein>
<name>V8FZK6_9BURK</name>
<feature type="domain" description="Succinylglutamate desuccinylase/Aspartoacylase catalytic" evidence="5">
    <location>
        <begin position="29"/>
        <end position="110"/>
    </location>
</feature>
<dbReference type="GO" id="GO:0046872">
    <property type="term" value="F:metal ion binding"/>
    <property type="evidence" value="ECO:0007669"/>
    <property type="project" value="UniProtKB-KW"/>
</dbReference>
<evidence type="ECO:0000256" key="2">
    <source>
        <dbReference type="ARBA" id="ARBA00022723"/>
    </source>
</evidence>
<dbReference type="RefSeq" id="WP_023951787.1">
    <property type="nucleotide sequence ID" value="NZ_AYSV01000094.1"/>
</dbReference>
<evidence type="ECO:0000313" key="6">
    <source>
        <dbReference type="EMBL" id="ETD69610.1"/>
    </source>
</evidence>
<dbReference type="GO" id="GO:0016788">
    <property type="term" value="F:hydrolase activity, acting on ester bonds"/>
    <property type="evidence" value="ECO:0007669"/>
    <property type="project" value="InterPro"/>
</dbReference>
<sequence length="374" mass="42083">MRTELLPIDYMTPGMQAHVTALHFGDESLPKIYMQSSLHADEMPGSVAAFYLHKKLLKLEQEGRLKAHIVLVPMCNPLGLAQSINYMHIGRFHLPTGQNFNRLFTVPMKEALFAELDKNPFVFSKDAKENTKKMREVIKRVLDDMKPSSNVHSMHLNLLSLSHDADIVLDLHCDNFARLHMYTMPSTWEPLEPLARYLQSECQLLSANSNANSFDEIFSTLWASLIQRYPNEALEQATISSTVEFRGEYDLSHENGQKDADGIIQYLGYRGYIDLADQKPLPDLVNEPHPLEGLYYLPTPTTGIVVYRVKEGEWVSAGQEVADILNPITGECTAVTSPHYGFVFALSGSRVAMGERKLMSISSPFDIGNHNLSP</sequence>
<evidence type="ECO:0000256" key="1">
    <source>
        <dbReference type="ARBA" id="ARBA00001947"/>
    </source>
</evidence>
<dbReference type="Proteomes" id="UP000018766">
    <property type="component" value="Unassembled WGS sequence"/>
</dbReference>
<evidence type="ECO:0000256" key="3">
    <source>
        <dbReference type="ARBA" id="ARBA00022801"/>
    </source>
</evidence>
<dbReference type="InterPro" id="IPR053138">
    <property type="entry name" value="N-alpha-Ac-DABA_deacetylase"/>
</dbReference>